<keyword evidence="7" id="KW-0472">Membrane</keyword>
<dbReference type="SUPFAM" id="SSF51306">
    <property type="entry name" value="LexA/Signal peptidase"/>
    <property type="match status" value="1"/>
</dbReference>
<dbReference type="EMBL" id="SUMB01000004">
    <property type="protein sequence ID" value="TJZ54406.1"/>
    <property type="molecule type" value="Genomic_DNA"/>
</dbReference>
<evidence type="ECO:0000259" key="9">
    <source>
        <dbReference type="Pfam" id="PF10502"/>
    </source>
</evidence>
<dbReference type="GO" id="GO:0009003">
    <property type="term" value="F:signal peptidase activity"/>
    <property type="evidence" value="ECO:0007669"/>
    <property type="project" value="UniProtKB-EC"/>
</dbReference>
<keyword evidence="7" id="KW-0645">Protease</keyword>
<dbReference type="InterPro" id="IPR019758">
    <property type="entry name" value="Pept_S26A_signal_pept_1_CS"/>
</dbReference>
<dbReference type="Gene3D" id="2.10.109.10">
    <property type="entry name" value="Umud Fragment, subunit A"/>
    <property type="match status" value="1"/>
</dbReference>
<dbReference type="PROSITE" id="PS00761">
    <property type="entry name" value="SPASE_I_3"/>
    <property type="match status" value="1"/>
</dbReference>
<dbReference type="PRINTS" id="PR00727">
    <property type="entry name" value="LEADERPTASE"/>
</dbReference>
<comment type="similarity">
    <text evidence="3 7">Belongs to the peptidase S26 family.</text>
</comment>
<dbReference type="InterPro" id="IPR036286">
    <property type="entry name" value="LexA/Signal_pep-like_sf"/>
</dbReference>
<accession>A0A4U0NJE7</accession>
<evidence type="ECO:0000313" key="11">
    <source>
        <dbReference type="Proteomes" id="UP000308697"/>
    </source>
</evidence>
<evidence type="ECO:0000256" key="5">
    <source>
        <dbReference type="ARBA" id="ARBA00022801"/>
    </source>
</evidence>
<dbReference type="Proteomes" id="UP000308697">
    <property type="component" value="Unassembled WGS sequence"/>
</dbReference>
<feature type="active site" evidence="6">
    <location>
        <position position="71"/>
    </location>
</feature>
<dbReference type="PANTHER" id="PTHR43390:SF1">
    <property type="entry name" value="CHLOROPLAST PROCESSING PEPTIDASE"/>
    <property type="match status" value="1"/>
</dbReference>
<evidence type="ECO:0000256" key="8">
    <source>
        <dbReference type="SAM" id="MobiDB-lite"/>
    </source>
</evidence>
<comment type="caution">
    <text evidence="10">The sequence shown here is derived from an EMBL/GenBank/DDBJ whole genome shotgun (WGS) entry which is preliminary data.</text>
</comment>
<evidence type="ECO:0000256" key="3">
    <source>
        <dbReference type="ARBA" id="ARBA00009370"/>
    </source>
</evidence>
<evidence type="ECO:0000256" key="6">
    <source>
        <dbReference type="PIRSR" id="PIRSR600223-1"/>
    </source>
</evidence>
<sequence length="250" mass="27122">MSSGACVGNQVAEPDAVSHADGEERADPPGRKPGKRRSLWKEVPILLGVALVLALLVKTFLVQAFSIPSESMEKTLQRGDRVLVDKLSPLFGSQPSRGEVVVFHDPDNWLAGEPTPRPNVVQTVLSSVGLMPSVGERDLIKRVIAVGGDTVQCQGAGPVKVNGKPLREPYVFAGNTPCSLDDHGGQFTVTVPRDKIWVMGDHRQRSADSRYHQNDKNHGFVPVDNVIGRAIVVAWPVTRWDTLPVPDTFG</sequence>
<dbReference type="NCBIfam" id="TIGR02227">
    <property type="entry name" value="sigpep_I_bact"/>
    <property type="match status" value="1"/>
</dbReference>
<organism evidence="10 11">
    <name type="scientific">Streptomyces piniterrae</name>
    <dbReference type="NCBI Taxonomy" id="2571125"/>
    <lineage>
        <taxon>Bacteria</taxon>
        <taxon>Bacillati</taxon>
        <taxon>Actinomycetota</taxon>
        <taxon>Actinomycetes</taxon>
        <taxon>Kitasatosporales</taxon>
        <taxon>Streptomycetaceae</taxon>
        <taxon>Streptomyces</taxon>
    </lineage>
</organism>
<evidence type="ECO:0000256" key="7">
    <source>
        <dbReference type="RuleBase" id="RU362042"/>
    </source>
</evidence>
<feature type="region of interest" description="Disordered" evidence="8">
    <location>
        <begin position="1"/>
        <end position="36"/>
    </location>
</feature>
<dbReference type="AlphaFoldDB" id="A0A4U0NJE7"/>
<keyword evidence="7" id="KW-0812">Transmembrane</keyword>
<keyword evidence="11" id="KW-1185">Reference proteome</keyword>
<gene>
    <name evidence="10" type="primary">lepB</name>
    <name evidence="10" type="ORF">FCH28_14825</name>
</gene>
<dbReference type="CDD" id="cd06530">
    <property type="entry name" value="S26_SPase_I"/>
    <property type="match status" value="1"/>
</dbReference>
<dbReference type="EC" id="3.4.21.89" evidence="4 7"/>
<comment type="catalytic activity">
    <reaction evidence="1 7">
        <text>Cleavage of hydrophobic, N-terminal signal or leader sequences from secreted and periplasmic proteins.</text>
        <dbReference type="EC" id="3.4.21.89"/>
    </reaction>
</comment>
<dbReference type="OrthoDB" id="9815782at2"/>
<proteinExistence type="inferred from homology"/>
<evidence type="ECO:0000256" key="4">
    <source>
        <dbReference type="ARBA" id="ARBA00013208"/>
    </source>
</evidence>
<dbReference type="InterPro" id="IPR000223">
    <property type="entry name" value="Pept_S26A_signal_pept_1"/>
</dbReference>
<dbReference type="GO" id="GO:0006465">
    <property type="term" value="P:signal peptide processing"/>
    <property type="evidence" value="ECO:0007669"/>
    <property type="project" value="InterPro"/>
</dbReference>
<dbReference type="Pfam" id="PF10502">
    <property type="entry name" value="Peptidase_S26"/>
    <property type="match status" value="1"/>
</dbReference>
<dbReference type="GO" id="GO:0005886">
    <property type="term" value="C:plasma membrane"/>
    <property type="evidence" value="ECO:0007669"/>
    <property type="project" value="UniProtKB-SubCell"/>
</dbReference>
<dbReference type="RefSeq" id="WP_136740331.1">
    <property type="nucleotide sequence ID" value="NZ_SUMB01000004.1"/>
</dbReference>
<reference evidence="10 11" key="1">
    <citation type="submission" date="2019-04" db="EMBL/GenBank/DDBJ databases">
        <title>Streptomyces piniterrae sp. nov., a heliquinomycin-producing actinomycete isolated from rhizosphere soil of Pinus yunnanensis.</title>
        <authorList>
            <person name="Zhuang X."/>
            <person name="Zhao J."/>
        </authorList>
    </citation>
    <scope>NUCLEOTIDE SEQUENCE [LARGE SCALE GENOMIC DNA]</scope>
    <source>
        <strain evidence="11">jys28</strain>
    </source>
</reference>
<feature type="active site" evidence="6">
    <location>
        <position position="141"/>
    </location>
</feature>
<evidence type="ECO:0000313" key="10">
    <source>
        <dbReference type="EMBL" id="TJZ54406.1"/>
    </source>
</evidence>
<protein>
    <recommendedName>
        <fullName evidence="4 7">Signal peptidase I</fullName>
        <ecNumber evidence="4 7">3.4.21.89</ecNumber>
    </recommendedName>
</protein>
<comment type="subcellular location">
    <subcellularLocation>
        <location evidence="2">Cell membrane</location>
        <topology evidence="2">Single-pass type II membrane protein</topology>
    </subcellularLocation>
    <subcellularLocation>
        <location evidence="7">Membrane</location>
        <topology evidence="7">Single-pass type II membrane protein</topology>
    </subcellularLocation>
</comment>
<keyword evidence="5 7" id="KW-0378">Hydrolase</keyword>
<evidence type="ECO:0000256" key="1">
    <source>
        <dbReference type="ARBA" id="ARBA00000677"/>
    </source>
</evidence>
<feature type="transmembrane region" description="Helical" evidence="7">
    <location>
        <begin position="45"/>
        <end position="65"/>
    </location>
</feature>
<feature type="compositionally biased region" description="Basic and acidic residues" evidence="8">
    <location>
        <begin position="16"/>
        <end position="30"/>
    </location>
</feature>
<evidence type="ECO:0000256" key="2">
    <source>
        <dbReference type="ARBA" id="ARBA00004401"/>
    </source>
</evidence>
<dbReference type="GO" id="GO:0004252">
    <property type="term" value="F:serine-type endopeptidase activity"/>
    <property type="evidence" value="ECO:0007669"/>
    <property type="project" value="InterPro"/>
</dbReference>
<feature type="domain" description="Peptidase S26" evidence="9">
    <location>
        <begin position="44"/>
        <end position="235"/>
    </location>
</feature>
<dbReference type="PANTHER" id="PTHR43390">
    <property type="entry name" value="SIGNAL PEPTIDASE I"/>
    <property type="match status" value="1"/>
</dbReference>
<name>A0A4U0NJE7_9ACTN</name>
<dbReference type="InterPro" id="IPR019533">
    <property type="entry name" value="Peptidase_S26"/>
</dbReference>
<keyword evidence="7" id="KW-1133">Transmembrane helix</keyword>